<feature type="active site" description="Proton donor/acceptor" evidence="3">
    <location>
        <position position="265"/>
    </location>
</feature>
<proteinExistence type="inferred from homology"/>
<dbReference type="GO" id="GO:0004181">
    <property type="term" value="F:metallocarboxypeptidase activity"/>
    <property type="evidence" value="ECO:0007669"/>
    <property type="project" value="UniProtKB-UniRule"/>
</dbReference>
<dbReference type="CDD" id="cd06460">
    <property type="entry name" value="M32_Taq"/>
    <property type="match status" value="1"/>
</dbReference>
<keyword evidence="1" id="KW-0378">Hydrolase</keyword>
<evidence type="ECO:0000313" key="5">
    <source>
        <dbReference type="Proteomes" id="UP000050277"/>
    </source>
</evidence>
<keyword evidence="1" id="KW-0645">Protease</keyword>
<keyword evidence="1 2" id="KW-0479">Metal-binding</keyword>
<protein>
    <recommendedName>
        <fullName evidence="1">Metal-dependent carboxypeptidase</fullName>
        <ecNumber evidence="1">3.4.17.19</ecNumber>
    </recommendedName>
</protein>
<dbReference type="GO" id="GO:0006508">
    <property type="term" value="P:proteolysis"/>
    <property type="evidence" value="ECO:0007669"/>
    <property type="project" value="UniProtKB-UniRule"/>
</dbReference>
<comment type="catalytic activity">
    <reaction evidence="1">
        <text>Release of a C-terminal amino acid with broad specificity, except for -Pro.</text>
        <dbReference type="EC" id="3.4.17.19"/>
    </reaction>
</comment>
<comment type="similarity">
    <text evidence="1">Belongs to the peptidase M32 family.</text>
</comment>
<dbReference type="PRINTS" id="PR00998">
    <property type="entry name" value="CRBOXYPTASET"/>
</dbReference>
<dbReference type="Proteomes" id="UP000050277">
    <property type="component" value="Unassembled WGS sequence"/>
</dbReference>
<keyword evidence="5" id="KW-1185">Reference proteome</keyword>
<dbReference type="InterPro" id="IPR001333">
    <property type="entry name" value="Peptidase_M32_Taq"/>
</dbReference>
<dbReference type="PATRIC" id="fig|70996.4.peg.2333"/>
<dbReference type="AlphaFoldDB" id="A0A0P6XY01"/>
<sequence>MQEQLADLKEKIGVAQDLAYAGAVLNWDQSTYMPNGGAEARGRQMATLSRLAHEHATSAEVGRLLDKLVPWAEQQDPDSDDAALVLVTKRDYDQAVRVPSEFIAELYSHIAKTYTAWTQARPNNDFASVAPLLEKTLDLSRRYAEFFGPSEHIADPLIDLADQGMTVAKIREIFGPLREQLVPLVKTITEQPAADDSCLLQHYPEAEQLAFGESLIREIGYDFERGRQDKTHHPFMTKFSIGDVRITTRFRDNDLSDGLFSTIHETGHAVYELGVNPAYENTPLASGASAGTHESQSRLWENVVGRSRAFWQYAYPKAQAAFPSQLGNVDLETFYRAINKVQRSLVRTDSDEVTYNLHVMIRFDLELALLEGKLAIRDLPEAWHERYRSDLGITAPDDRDGVLQDVHWYGGIIGGSFQGYTLGNILSAQIFDAAVKANPSIPTEISQGQFANLHNWLKSNMYVYGRKYSVPTLIRKVTGQDLSIEPYIRYLRTKYGELYSL</sequence>
<comment type="function">
    <text evidence="1">Broad specificity carboxypetidase that releases amino acids sequentially from the C-terminus, including neutral, aromatic, polar and basic residues.</text>
</comment>
<keyword evidence="1 4" id="KW-0121">Carboxypeptidase</keyword>
<evidence type="ECO:0000313" key="4">
    <source>
        <dbReference type="EMBL" id="KPL81423.1"/>
    </source>
</evidence>
<keyword evidence="2" id="KW-0862">Zinc</keyword>
<feature type="binding site" evidence="2">
    <location>
        <position position="264"/>
    </location>
    <ligand>
        <name>Zn(2+)</name>
        <dbReference type="ChEBI" id="CHEBI:29105"/>
        <note>catalytic</note>
    </ligand>
</feature>
<dbReference type="EMBL" id="LGKP01000035">
    <property type="protein sequence ID" value="KPL81423.1"/>
    <property type="molecule type" value="Genomic_DNA"/>
</dbReference>
<dbReference type="Gene3D" id="1.10.1370.30">
    <property type="match status" value="1"/>
</dbReference>
<dbReference type="GO" id="GO:0046872">
    <property type="term" value="F:metal ion binding"/>
    <property type="evidence" value="ECO:0007669"/>
    <property type="project" value="UniProtKB-KW"/>
</dbReference>
<gene>
    <name evidence="4" type="ORF">SE18_22555</name>
</gene>
<dbReference type="PANTHER" id="PTHR34217">
    <property type="entry name" value="METAL-DEPENDENT CARBOXYPEPTIDASE"/>
    <property type="match status" value="1"/>
</dbReference>
<dbReference type="Pfam" id="PF02074">
    <property type="entry name" value="Peptidase_M32"/>
    <property type="match status" value="1"/>
</dbReference>
<reference evidence="4 5" key="1">
    <citation type="submission" date="2015-07" db="EMBL/GenBank/DDBJ databases">
        <title>Whole genome sequence of Herpetosiphon geysericola DSM 7119.</title>
        <authorList>
            <person name="Hemp J."/>
            <person name="Ward L.M."/>
            <person name="Pace L.A."/>
            <person name="Fischer W.W."/>
        </authorList>
    </citation>
    <scope>NUCLEOTIDE SEQUENCE [LARGE SCALE GENOMIC DNA]</scope>
    <source>
        <strain evidence="4 5">DSM 7119</strain>
    </source>
</reference>
<keyword evidence="1" id="KW-0482">Metalloprotease</keyword>
<name>A0A0P6XY01_9CHLR</name>
<accession>A0A0P6XY01</accession>
<dbReference type="RefSeq" id="WP_054536719.1">
    <property type="nucleotide sequence ID" value="NZ_LGKP01000035.1"/>
</dbReference>
<organism evidence="4 5">
    <name type="scientific">Herpetosiphon geysericola</name>
    <dbReference type="NCBI Taxonomy" id="70996"/>
    <lineage>
        <taxon>Bacteria</taxon>
        <taxon>Bacillati</taxon>
        <taxon>Chloroflexota</taxon>
        <taxon>Chloroflexia</taxon>
        <taxon>Herpetosiphonales</taxon>
        <taxon>Herpetosiphonaceae</taxon>
        <taxon>Herpetosiphon</taxon>
    </lineage>
</organism>
<dbReference type="PANTHER" id="PTHR34217:SF1">
    <property type="entry name" value="CARBOXYPEPTIDASE 1"/>
    <property type="match status" value="1"/>
</dbReference>
<feature type="binding site" evidence="2">
    <location>
        <position position="268"/>
    </location>
    <ligand>
        <name>Zn(2+)</name>
        <dbReference type="ChEBI" id="CHEBI:29105"/>
        <note>catalytic</note>
    </ligand>
</feature>
<feature type="binding site" evidence="2">
    <location>
        <position position="294"/>
    </location>
    <ligand>
        <name>Zn(2+)</name>
        <dbReference type="ChEBI" id="CHEBI:29105"/>
        <note>catalytic</note>
    </ligand>
</feature>
<comment type="caution">
    <text evidence="4">The sequence shown here is derived from an EMBL/GenBank/DDBJ whole genome shotgun (WGS) entry which is preliminary data.</text>
</comment>
<dbReference type="PROSITE" id="PS52034">
    <property type="entry name" value="PEPTIDASE_M32"/>
    <property type="match status" value="1"/>
</dbReference>
<evidence type="ECO:0000256" key="2">
    <source>
        <dbReference type="PIRSR" id="PIRSR006615-1"/>
    </source>
</evidence>
<comment type="cofactor">
    <cofactor evidence="2">
        <name>Zn(2+)</name>
        <dbReference type="ChEBI" id="CHEBI:29105"/>
    </cofactor>
    <text evidence="2">Binds 1 zinc ion per subunit.</text>
</comment>
<dbReference type="SUPFAM" id="SSF55486">
    <property type="entry name" value="Metalloproteases ('zincins'), catalytic domain"/>
    <property type="match status" value="1"/>
</dbReference>
<dbReference type="PIRSF" id="PIRSF006615">
    <property type="entry name" value="Zn_crbxpep_Taq"/>
    <property type="match status" value="1"/>
</dbReference>
<dbReference type="OrthoDB" id="9772308at2"/>
<evidence type="ECO:0000256" key="3">
    <source>
        <dbReference type="PIRSR" id="PIRSR006615-2"/>
    </source>
</evidence>
<evidence type="ECO:0000256" key="1">
    <source>
        <dbReference type="PIRNR" id="PIRNR006615"/>
    </source>
</evidence>
<dbReference type="EC" id="3.4.17.19" evidence="1"/>